<dbReference type="InterPro" id="IPR049450">
    <property type="entry name" value="ACOT8-like_C"/>
</dbReference>
<dbReference type="Pfam" id="PF13622">
    <property type="entry name" value="4HBT_3"/>
    <property type="match status" value="1"/>
</dbReference>
<dbReference type="AlphaFoldDB" id="A0A7W5A7F1"/>
<keyword evidence="4" id="KW-1185">Reference proteome</keyword>
<dbReference type="Proteomes" id="UP000577707">
    <property type="component" value="Unassembled WGS sequence"/>
</dbReference>
<dbReference type="InterPro" id="IPR042171">
    <property type="entry name" value="Acyl-CoA_hotdog"/>
</dbReference>
<dbReference type="Gene3D" id="2.40.160.210">
    <property type="entry name" value="Acyl-CoA thioesterase, double hotdog domain"/>
    <property type="match status" value="1"/>
</dbReference>
<dbReference type="RefSeq" id="WP_183548775.1">
    <property type="nucleotide sequence ID" value="NZ_BMQT01000008.1"/>
</dbReference>
<dbReference type="InterPro" id="IPR029069">
    <property type="entry name" value="HotDog_dom_sf"/>
</dbReference>
<dbReference type="SUPFAM" id="SSF54637">
    <property type="entry name" value="Thioesterase/thiol ester dehydrase-isomerase"/>
    <property type="match status" value="1"/>
</dbReference>
<evidence type="ECO:0000259" key="1">
    <source>
        <dbReference type="Pfam" id="PF13622"/>
    </source>
</evidence>
<organism evidence="3 4">
    <name type="scientific">Nocardioides albus</name>
    <dbReference type="NCBI Taxonomy" id="1841"/>
    <lineage>
        <taxon>Bacteria</taxon>
        <taxon>Bacillati</taxon>
        <taxon>Actinomycetota</taxon>
        <taxon>Actinomycetes</taxon>
        <taxon>Propionibacteriales</taxon>
        <taxon>Nocardioidaceae</taxon>
        <taxon>Nocardioides</taxon>
    </lineage>
</organism>
<accession>A0A7W5A7F1</accession>
<protein>
    <submittedName>
        <fullName evidence="3">Acyl-CoA thioesterase</fullName>
    </submittedName>
</protein>
<gene>
    <name evidence="3" type="ORF">FHS12_004046</name>
</gene>
<feature type="domain" description="Acyl-CoA thioesterase-like C-terminal" evidence="2">
    <location>
        <begin position="125"/>
        <end position="253"/>
    </location>
</feature>
<reference evidence="3 4" key="1">
    <citation type="submission" date="2020-08" db="EMBL/GenBank/DDBJ databases">
        <title>Genomic Encyclopedia of Type Strains, Phase III (KMG-III): the genomes of soil and plant-associated and newly described type strains.</title>
        <authorList>
            <person name="Whitman W."/>
        </authorList>
    </citation>
    <scope>NUCLEOTIDE SEQUENCE [LARGE SCALE GENOMIC DNA]</scope>
    <source>
        <strain evidence="3 4">CECT 3302</strain>
    </source>
</reference>
<dbReference type="InterPro" id="IPR049449">
    <property type="entry name" value="TesB_ACOT8-like_N"/>
</dbReference>
<sequence>MDCYWQRTGPRTFAPTRHVGGAWDLDTQHIATLLGVLAHEVERDRDARRDDGLQITRISYDILGTVPLEPVDLEVTVLRAGRTIELVEARACHGGRPVVLLRAWLTAGYPTAELAGTRHEPMPAPDEVPAWDMTTLWDGGFIASVEVRRHDLGPGRAQSWVRTTHPLVADEEVSRLAQVAGLLDITNGVAVRVAPKDVSFPNLDLTAHLFRAPAPGWLGLDTTVSFGPEGAGVTTSVLHDEHGTFGVSTQCLTVRP</sequence>
<evidence type="ECO:0000259" key="2">
    <source>
        <dbReference type="Pfam" id="PF20789"/>
    </source>
</evidence>
<proteinExistence type="predicted"/>
<name>A0A7W5A7F1_9ACTN</name>
<comment type="caution">
    <text evidence="3">The sequence shown here is derived from an EMBL/GenBank/DDBJ whole genome shotgun (WGS) entry which is preliminary data.</text>
</comment>
<dbReference type="Pfam" id="PF20789">
    <property type="entry name" value="4HBT_3C"/>
    <property type="match status" value="1"/>
</dbReference>
<evidence type="ECO:0000313" key="4">
    <source>
        <dbReference type="Proteomes" id="UP000577707"/>
    </source>
</evidence>
<dbReference type="EMBL" id="JACHXG010000009">
    <property type="protein sequence ID" value="MBB3091081.1"/>
    <property type="molecule type" value="Genomic_DNA"/>
</dbReference>
<evidence type="ECO:0000313" key="3">
    <source>
        <dbReference type="EMBL" id="MBB3091081.1"/>
    </source>
</evidence>
<feature type="domain" description="Acyl-CoA thioesterase-like N-terminal HotDog" evidence="1">
    <location>
        <begin position="22"/>
        <end position="105"/>
    </location>
</feature>